<evidence type="ECO:0000313" key="1">
    <source>
        <dbReference type="EMBL" id="MBA0789465.1"/>
    </source>
</evidence>
<name>A0A7J9FY32_9ROSI</name>
<gene>
    <name evidence="1" type="ORF">Gotri_006948</name>
</gene>
<reference evidence="1 2" key="1">
    <citation type="journal article" date="2019" name="Genome Biol. Evol.">
        <title>Insights into the evolution of the New World diploid cottons (Gossypium, subgenus Houzingenia) based on genome sequencing.</title>
        <authorList>
            <person name="Grover C.E."/>
            <person name="Arick M.A. 2nd"/>
            <person name="Thrash A."/>
            <person name="Conover J.L."/>
            <person name="Sanders W.S."/>
            <person name="Peterson D.G."/>
            <person name="Frelichowski J.E."/>
            <person name="Scheffler J.A."/>
            <person name="Scheffler B.E."/>
            <person name="Wendel J.F."/>
        </authorList>
    </citation>
    <scope>NUCLEOTIDE SEQUENCE [LARGE SCALE GENOMIC DNA]</scope>
    <source>
        <strain evidence="1">8</strain>
        <tissue evidence="1">Leaf</tissue>
    </source>
</reference>
<accession>A0A7J9FY32</accession>
<sequence>MKRFITNPITTSEYDWWWGKRVNDNVPVSNQENTRSIEEHLQAILSELEIVKQDFEKRRK</sequence>
<comment type="caution">
    <text evidence="1">The sequence shown here is derived from an EMBL/GenBank/DDBJ whole genome shotgun (WGS) entry which is preliminary data.</text>
</comment>
<organism evidence="1 2">
    <name type="scientific">Gossypium trilobum</name>
    <dbReference type="NCBI Taxonomy" id="34281"/>
    <lineage>
        <taxon>Eukaryota</taxon>
        <taxon>Viridiplantae</taxon>
        <taxon>Streptophyta</taxon>
        <taxon>Embryophyta</taxon>
        <taxon>Tracheophyta</taxon>
        <taxon>Spermatophyta</taxon>
        <taxon>Magnoliopsida</taxon>
        <taxon>eudicotyledons</taxon>
        <taxon>Gunneridae</taxon>
        <taxon>Pentapetalae</taxon>
        <taxon>rosids</taxon>
        <taxon>malvids</taxon>
        <taxon>Malvales</taxon>
        <taxon>Malvaceae</taxon>
        <taxon>Malvoideae</taxon>
        <taxon>Gossypium</taxon>
    </lineage>
</organism>
<dbReference type="EMBL" id="JABEZW010229510">
    <property type="protein sequence ID" value="MBA0789465.1"/>
    <property type="molecule type" value="Genomic_DNA"/>
</dbReference>
<dbReference type="Proteomes" id="UP000593568">
    <property type="component" value="Unassembled WGS sequence"/>
</dbReference>
<proteinExistence type="predicted"/>
<evidence type="ECO:0000313" key="2">
    <source>
        <dbReference type="Proteomes" id="UP000593568"/>
    </source>
</evidence>
<keyword evidence="2" id="KW-1185">Reference proteome</keyword>
<protein>
    <submittedName>
        <fullName evidence="1">Uncharacterized protein</fullName>
    </submittedName>
</protein>
<dbReference type="AlphaFoldDB" id="A0A7J9FY32"/>